<reference evidence="2" key="1">
    <citation type="journal article" date="2017" name="Nat. Ecol. Evol.">
        <title>Genome expansion and lineage-specific genetic innovations in the forest pathogenic fungi Armillaria.</title>
        <authorList>
            <person name="Sipos G."/>
            <person name="Prasanna A.N."/>
            <person name="Walter M.C."/>
            <person name="O'Connor E."/>
            <person name="Balint B."/>
            <person name="Krizsan K."/>
            <person name="Kiss B."/>
            <person name="Hess J."/>
            <person name="Varga T."/>
            <person name="Slot J."/>
            <person name="Riley R."/>
            <person name="Boka B."/>
            <person name="Rigling D."/>
            <person name="Barry K."/>
            <person name="Lee J."/>
            <person name="Mihaltcheva S."/>
            <person name="LaButti K."/>
            <person name="Lipzen A."/>
            <person name="Waldron R."/>
            <person name="Moloney N.M."/>
            <person name="Sperisen C."/>
            <person name="Kredics L."/>
            <person name="Vagvoelgyi C."/>
            <person name="Patrignani A."/>
            <person name="Fitzpatrick D."/>
            <person name="Nagy I."/>
            <person name="Doyle S."/>
            <person name="Anderson J.B."/>
            <person name="Grigoriev I.V."/>
            <person name="Gueldener U."/>
            <person name="Muensterkoetter M."/>
            <person name="Nagy L.G."/>
        </authorList>
    </citation>
    <scope>NUCLEOTIDE SEQUENCE [LARGE SCALE GENOMIC DNA]</scope>
    <source>
        <strain evidence="2">Ar21-2</strain>
    </source>
</reference>
<dbReference type="Proteomes" id="UP000217790">
    <property type="component" value="Unassembled WGS sequence"/>
</dbReference>
<dbReference type="EMBL" id="KZ293677">
    <property type="protein sequence ID" value="PBK87608.1"/>
    <property type="molecule type" value="Genomic_DNA"/>
</dbReference>
<evidence type="ECO:0000313" key="2">
    <source>
        <dbReference type="Proteomes" id="UP000217790"/>
    </source>
</evidence>
<gene>
    <name evidence="1" type="ORF">ARMGADRAFT_447335</name>
</gene>
<keyword evidence="2" id="KW-1185">Reference proteome</keyword>
<sequence>MRLGSPPIHYELACRFRIDTTDHLKYTLIVYTSDIQNSTSINLSRHPGDTSTIAKCLQLRSRRPPLRAARRYFAPSFPAFHSRRFALSTHTKKAMLEWSKTSLPSKPTLPKPRNVYFTRRHLFLQYLHRPLSRDTSSRSPAVLN</sequence>
<dbReference type="InParanoid" id="A0A2H3D9T1"/>
<dbReference type="AlphaFoldDB" id="A0A2H3D9T1"/>
<evidence type="ECO:0000313" key="1">
    <source>
        <dbReference type="EMBL" id="PBK87608.1"/>
    </source>
</evidence>
<accession>A0A2H3D9T1</accession>
<proteinExistence type="predicted"/>
<name>A0A2H3D9T1_ARMGA</name>
<protein>
    <submittedName>
        <fullName evidence="1">Uncharacterized protein</fullName>
    </submittedName>
</protein>
<organism evidence="1 2">
    <name type="scientific">Armillaria gallica</name>
    <name type="common">Bulbous honey fungus</name>
    <name type="synonym">Armillaria bulbosa</name>
    <dbReference type="NCBI Taxonomy" id="47427"/>
    <lineage>
        <taxon>Eukaryota</taxon>
        <taxon>Fungi</taxon>
        <taxon>Dikarya</taxon>
        <taxon>Basidiomycota</taxon>
        <taxon>Agaricomycotina</taxon>
        <taxon>Agaricomycetes</taxon>
        <taxon>Agaricomycetidae</taxon>
        <taxon>Agaricales</taxon>
        <taxon>Marasmiineae</taxon>
        <taxon>Physalacriaceae</taxon>
        <taxon>Armillaria</taxon>
    </lineage>
</organism>